<sequence length="1204" mass="133437">MHRLLLLLLILGFGCLIESAAVFEFPDLSRRVPEKSSAPGCAYKGERYAHGERVETPEPCLNCTCIRAVLVCYLRVCPTASAPPPGCFPAREVGECCPSLVCGGEDLTKPRNQSDSVPDLRPTFQPTPAETTTQTEEDSLVYVSSTQDDDITLFNDIPGGCLVNGTLYGDGSAMLSNSFCEYCFCIRGKTTCLQPKCNLSIDGCTPHYDNRFSCCPSRYDCSERIAIKEATKATEKSTSALPTTIPDIPENSAHHSTCSVDGQVYNQGEIVPDYRSCHSCYCSDSSVVCERITCSSPIAGCQPIIPEGHCCPVSYRCDFHSGDSGKTSTKIVRVNGSIQSAENKQEDIKGIKHSEFAKNGSFDASDVKTKNTVIDKDLTSLYHNIIPVHRRLDDDNIPFIFSSTIGTFLSDEDTQGSTTDERNGISTTPHTRENDKTLNLELDLELETGTFDYNRQVHSNVSTQPPTDRITVNDYKENDTIPTVSIGSPEVQTMSIQELFEQFFSRHPVNSDSKPEKFNFEPKRNNSKQPSNIINIFDSETTDQTMSSIEEINTTLNKDLNSDLNSTFHETPTETTNFEEISSTQTLSTEDKNISQTVPFVTDYLEEIKSTGFETEDFNDSSFISELPKVDLAFTTLSTTKNTNLLNVDEHFPTLSTLAAETSAATALEESTIMKLEGSTVMDSEEKFPNRMNNEPPSLLENTNDKNDSSSYSSSPVANDSVTNLYLPLEMRDFNPEEGMSDFMNIGSIYLGAPMSVAGLEKKIDMRHDNINDDKITEGDGVLFMDPKYSDINPIIREEIDHLILEGKGKMENASSNPYTPTEASDSETGHYDKRKEPRIQDALNLSVAGQGYKIIPFVAKDAIRGQFGNNTLIINKETTQGLPDIVSDFCFIKGRIYTNGEMIPKTDPCELCRCFYGQELCQLQRCPTPPDCVAENLPGFCCPRFTCGKNSSSSEQQLNKQKISFNKQSNSEIFTSTKRPEIHVSEKEKQSEVKYGIRVRTRPTHVSGPTRPTLHQAATTTTKPDTKRSTTRSDYTRTATSRTSDYVQQPTSSKVSVQVTTSKTTEHVQATTKKTPEYFGATTSKIPEYIRTKTNWPSEYTRATTGRIPDSVRFNPSKRPDYVRTTTQKPEISSIITSARPVTTSSTTTTQSPLFPDPWGLFKVSGCNIYGKFFNINDQVEILSGPCSHCICTANGVECNDIC</sequence>
<dbReference type="InterPro" id="IPR001007">
    <property type="entry name" value="VWF_dom"/>
</dbReference>
<feature type="compositionally biased region" description="Low complexity" evidence="4">
    <location>
        <begin position="122"/>
        <end position="134"/>
    </location>
</feature>
<evidence type="ECO:0000256" key="5">
    <source>
        <dbReference type="SAM" id="SignalP"/>
    </source>
</evidence>
<dbReference type="PANTHER" id="PTHR46698">
    <property type="entry name" value="CROSSVEINLESS 2"/>
    <property type="match status" value="1"/>
</dbReference>
<dbReference type="Proteomes" id="UP000054359">
    <property type="component" value="Unassembled WGS sequence"/>
</dbReference>
<protein>
    <submittedName>
        <fullName evidence="7">Kielin/chordin-like protein</fullName>
    </submittedName>
</protein>
<feature type="compositionally biased region" description="Polar residues" evidence="4">
    <location>
        <begin position="691"/>
        <end position="702"/>
    </location>
</feature>
<dbReference type="PANTHER" id="PTHR46698:SF3">
    <property type="entry name" value="TENECTIN ISOFORM 1-RELATED"/>
    <property type="match status" value="1"/>
</dbReference>
<feature type="region of interest" description="Disordered" evidence="4">
    <location>
        <begin position="683"/>
        <end position="718"/>
    </location>
</feature>
<keyword evidence="3 5" id="KW-0732">Signal</keyword>
<feature type="region of interest" description="Disordered" evidence="4">
    <location>
        <begin position="108"/>
        <end position="135"/>
    </location>
</feature>
<evidence type="ECO:0000256" key="2">
    <source>
        <dbReference type="ARBA" id="ARBA00022525"/>
    </source>
</evidence>
<comment type="subcellular location">
    <subcellularLocation>
        <location evidence="1">Secreted</location>
    </subcellularLocation>
</comment>
<dbReference type="STRING" id="407821.A0A087SVQ9"/>
<dbReference type="GO" id="GO:0005576">
    <property type="term" value="C:extracellular region"/>
    <property type="evidence" value="ECO:0007669"/>
    <property type="project" value="UniProtKB-SubCell"/>
</dbReference>
<dbReference type="OrthoDB" id="10072086at2759"/>
<feature type="region of interest" description="Disordered" evidence="4">
    <location>
        <begin position="811"/>
        <end position="832"/>
    </location>
</feature>
<feature type="compositionally biased region" description="Polar residues" evidence="4">
    <location>
        <begin position="1037"/>
        <end position="1047"/>
    </location>
</feature>
<evidence type="ECO:0000259" key="6">
    <source>
        <dbReference type="PROSITE" id="PS50184"/>
    </source>
</evidence>
<feature type="compositionally biased region" description="Polar residues" evidence="4">
    <location>
        <begin position="813"/>
        <end position="824"/>
    </location>
</feature>
<feature type="domain" description="VWFC" evidence="6">
    <location>
        <begin position="256"/>
        <end position="318"/>
    </location>
</feature>
<keyword evidence="8" id="KW-1185">Reference proteome</keyword>
<dbReference type="SUPFAM" id="SSF57603">
    <property type="entry name" value="FnI-like domain"/>
    <property type="match status" value="4"/>
</dbReference>
<dbReference type="Pfam" id="PF23334">
    <property type="entry name" value="VWC2L_2nd"/>
    <property type="match status" value="1"/>
</dbReference>
<dbReference type="SMART" id="SM00214">
    <property type="entry name" value="VWC"/>
    <property type="match status" value="4"/>
</dbReference>
<dbReference type="EMBL" id="KK112177">
    <property type="protein sequence ID" value="KFM56948.1"/>
    <property type="molecule type" value="Genomic_DNA"/>
</dbReference>
<dbReference type="PROSITE" id="PS50184">
    <property type="entry name" value="VWFC_2"/>
    <property type="match status" value="3"/>
</dbReference>
<accession>A0A087SVQ9</accession>
<feature type="region of interest" description="Disordered" evidence="4">
    <location>
        <begin position="412"/>
        <end position="433"/>
    </location>
</feature>
<feature type="domain" description="VWFC" evidence="6">
    <location>
        <begin position="39"/>
        <end position="103"/>
    </location>
</feature>
<evidence type="ECO:0000256" key="3">
    <source>
        <dbReference type="ARBA" id="ARBA00022729"/>
    </source>
</evidence>
<dbReference type="AlphaFoldDB" id="A0A087SVQ9"/>
<evidence type="ECO:0000313" key="7">
    <source>
        <dbReference type="EMBL" id="KFM56948.1"/>
    </source>
</evidence>
<feature type="non-terminal residue" evidence="7">
    <location>
        <position position="1204"/>
    </location>
</feature>
<feature type="chain" id="PRO_5001829102" evidence="5">
    <location>
        <begin position="20"/>
        <end position="1204"/>
    </location>
</feature>
<gene>
    <name evidence="7" type="ORF">X975_24878</name>
</gene>
<feature type="region of interest" description="Disordered" evidence="4">
    <location>
        <begin position="1003"/>
        <end position="1052"/>
    </location>
</feature>
<evidence type="ECO:0000256" key="4">
    <source>
        <dbReference type="SAM" id="MobiDB-lite"/>
    </source>
</evidence>
<feature type="signal peptide" evidence="5">
    <location>
        <begin position="1"/>
        <end position="19"/>
    </location>
</feature>
<evidence type="ECO:0000256" key="1">
    <source>
        <dbReference type="ARBA" id="ARBA00004613"/>
    </source>
</evidence>
<dbReference type="PROSITE" id="PS51257">
    <property type="entry name" value="PROKAR_LIPOPROTEIN"/>
    <property type="match status" value="1"/>
</dbReference>
<evidence type="ECO:0000313" key="8">
    <source>
        <dbReference type="Proteomes" id="UP000054359"/>
    </source>
</evidence>
<feature type="compositionally biased region" description="Basic and acidic residues" evidence="4">
    <location>
        <begin position="513"/>
        <end position="524"/>
    </location>
</feature>
<reference evidence="7 8" key="1">
    <citation type="submission" date="2013-11" db="EMBL/GenBank/DDBJ databases">
        <title>Genome sequencing of Stegodyphus mimosarum.</title>
        <authorList>
            <person name="Bechsgaard J."/>
        </authorList>
    </citation>
    <scope>NUCLEOTIDE SEQUENCE [LARGE SCALE GENOMIC DNA]</scope>
</reference>
<dbReference type="InterPro" id="IPR052424">
    <property type="entry name" value="Kielin_Chordin-BMP_Reg"/>
</dbReference>
<keyword evidence="2" id="KW-0964">Secreted</keyword>
<name>A0A087SVQ9_STEMI</name>
<dbReference type="Gene3D" id="6.20.200.20">
    <property type="match status" value="1"/>
</dbReference>
<organism evidence="7 8">
    <name type="scientific">Stegodyphus mimosarum</name>
    <name type="common">African social velvet spider</name>
    <dbReference type="NCBI Taxonomy" id="407821"/>
    <lineage>
        <taxon>Eukaryota</taxon>
        <taxon>Metazoa</taxon>
        <taxon>Ecdysozoa</taxon>
        <taxon>Arthropoda</taxon>
        <taxon>Chelicerata</taxon>
        <taxon>Arachnida</taxon>
        <taxon>Araneae</taxon>
        <taxon>Araneomorphae</taxon>
        <taxon>Entelegynae</taxon>
        <taxon>Eresoidea</taxon>
        <taxon>Eresidae</taxon>
        <taxon>Stegodyphus</taxon>
    </lineage>
</organism>
<dbReference type="Gene3D" id="2.10.70.10">
    <property type="entry name" value="Complement Module, domain 1"/>
    <property type="match status" value="2"/>
</dbReference>
<feature type="domain" description="VWFC" evidence="6">
    <location>
        <begin position="889"/>
        <end position="949"/>
    </location>
</feature>
<proteinExistence type="predicted"/>
<dbReference type="OMA" id="ECRCTEI"/>
<feature type="region of interest" description="Disordered" evidence="4">
    <location>
        <begin position="508"/>
        <end position="531"/>
    </location>
</feature>